<evidence type="ECO:0000313" key="2">
    <source>
        <dbReference type="Proteomes" id="UP001149813"/>
    </source>
</evidence>
<name>A0A9W7XUM8_9FUNG</name>
<organism evidence="1 2">
    <name type="scientific">Coemansia erecta</name>
    <dbReference type="NCBI Taxonomy" id="147472"/>
    <lineage>
        <taxon>Eukaryota</taxon>
        <taxon>Fungi</taxon>
        <taxon>Fungi incertae sedis</taxon>
        <taxon>Zoopagomycota</taxon>
        <taxon>Kickxellomycotina</taxon>
        <taxon>Kickxellomycetes</taxon>
        <taxon>Kickxellales</taxon>
        <taxon>Kickxellaceae</taxon>
        <taxon>Coemansia</taxon>
    </lineage>
</organism>
<gene>
    <name evidence="1" type="ORF">LPJ53_004288</name>
</gene>
<comment type="caution">
    <text evidence="1">The sequence shown here is derived from an EMBL/GenBank/DDBJ whole genome shotgun (WGS) entry which is preliminary data.</text>
</comment>
<dbReference type="AlphaFoldDB" id="A0A9W7XUM8"/>
<feature type="non-terminal residue" evidence="1">
    <location>
        <position position="287"/>
    </location>
</feature>
<proteinExistence type="predicted"/>
<dbReference type="EMBL" id="JANBOJ010000192">
    <property type="protein sequence ID" value="KAJ1721169.1"/>
    <property type="molecule type" value="Genomic_DNA"/>
</dbReference>
<sequence>MSSFKKDIRQLFRSLEARIDELTNISNPADPTPAAQLSDQVERSLHIASDRATSSLSGDIGIREISISIPGISSSRAATRPLIAPISEIEPVPESPPAKVSTDSSNSNDLVLALQAPLVALGLVDAGVLTGYEWAQPWVALAASDSIRENIDVFAEYLGPWFGRSVVAKASSPIVRSNLYKAVVEPYILPAAELPQIVGWNVLAATLDVLASRSESHRVHDVGSMLTLTTQIISSSVTNGLADPRRYLQSIASESTAARGRWTEYLQTVCSLPERLANRVDPQDIPQ</sequence>
<reference evidence="1" key="1">
    <citation type="submission" date="2022-07" db="EMBL/GenBank/DDBJ databases">
        <title>Phylogenomic reconstructions and comparative analyses of Kickxellomycotina fungi.</title>
        <authorList>
            <person name="Reynolds N.K."/>
            <person name="Stajich J.E."/>
            <person name="Barry K."/>
            <person name="Grigoriev I.V."/>
            <person name="Crous P."/>
            <person name="Smith M.E."/>
        </authorList>
    </citation>
    <scope>NUCLEOTIDE SEQUENCE</scope>
    <source>
        <strain evidence="1">NBRC 32514</strain>
    </source>
</reference>
<accession>A0A9W7XUM8</accession>
<evidence type="ECO:0000313" key="1">
    <source>
        <dbReference type="EMBL" id="KAJ1721169.1"/>
    </source>
</evidence>
<dbReference type="Proteomes" id="UP001149813">
    <property type="component" value="Unassembled WGS sequence"/>
</dbReference>
<dbReference type="OrthoDB" id="10258062at2759"/>
<keyword evidence="2" id="KW-1185">Reference proteome</keyword>
<protein>
    <submittedName>
        <fullName evidence="1">Uncharacterized protein</fullName>
    </submittedName>
</protein>